<dbReference type="PANTHER" id="PTHR47936:SF3">
    <property type="entry name" value="PENTACOTRIPEPTIDE-REPEAT REGION OF PRORP DOMAIN-CONTAINING PROTEIN"/>
    <property type="match status" value="1"/>
</dbReference>
<keyword evidence="5" id="KW-1185">Reference proteome</keyword>
<name>A0A9Q0FGG5_9ROSI</name>
<dbReference type="InterPro" id="IPR011990">
    <property type="entry name" value="TPR-like_helical_dom_sf"/>
</dbReference>
<reference evidence="4" key="2">
    <citation type="journal article" date="2023" name="Plants (Basel)">
        <title>Annotation of the Turnera subulata (Passifloraceae) Draft Genome Reveals the S-Locus Evolved after the Divergence of Turneroideae from Passifloroideae in a Stepwise Manner.</title>
        <authorList>
            <person name="Henning P.M."/>
            <person name="Roalson E.H."/>
            <person name="Mir W."/>
            <person name="McCubbin A.G."/>
            <person name="Shore J.S."/>
        </authorList>
    </citation>
    <scope>NUCLEOTIDE SEQUENCE</scope>
    <source>
        <strain evidence="4">F60SS</strain>
    </source>
</reference>
<accession>A0A9Q0FGG5</accession>
<proteinExistence type="inferred from homology"/>
<sequence>MALLGATKLRRSLLPSTRFFLLQYSTLQESIKAAVESKTYQQIPDLLASSSDSRRNPNPNPFSFLSSFPDRLRTQVIDEILQSLLPLRPRSRAHTVHSCLLLHTLQNPNPFPLSLAIIQRILRSGSLPVPQTKLLLSSAWLMRRSSDSVAAVLKEMESLGYRPDSGTCNYVIASLCDVDQLAEAVKVLKGMGGAGCVPDLESYGAVLSAMCSARKTVEAVETVEEMVAEMGLSPRQGTLVKVAAALRANREVKRAVKMIEFLEEEGYIVGFECYEVVLEGCVECKEFILAAKVAVGMADKGFIPYIKTRQKVVDGLAGLLTGTHCDDIADGFDLIYADDEVSQDMEANPDKELEFGFIDVSEEVEVDMKFDQPRVTISDEVVSLKKADEVVIEVSETMKTESAEAANNQLTSYMQEQKEEEETASDDRLTCNTQLMKEQKELWTKSFSHRQEFYKLCFDVYIQGCPKV</sequence>
<evidence type="ECO:0008006" key="6">
    <source>
        <dbReference type="Google" id="ProtNLM"/>
    </source>
</evidence>
<dbReference type="OrthoDB" id="1911783at2759"/>
<organism evidence="4 5">
    <name type="scientific">Turnera subulata</name>
    <dbReference type="NCBI Taxonomy" id="218843"/>
    <lineage>
        <taxon>Eukaryota</taxon>
        <taxon>Viridiplantae</taxon>
        <taxon>Streptophyta</taxon>
        <taxon>Embryophyta</taxon>
        <taxon>Tracheophyta</taxon>
        <taxon>Spermatophyta</taxon>
        <taxon>Magnoliopsida</taxon>
        <taxon>eudicotyledons</taxon>
        <taxon>Gunneridae</taxon>
        <taxon>Pentapetalae</taxon>
        <taxon>rosids</taxon>
        <taxon>fabids</taxon>
        <taxon>Malpighiales</taxon>
        <taxon>Passifloraceae</taxon>
        <taxon>Turnera</taxon>
    </lineage>
</organism>
<evidence type="ECO:0000256" key="1">
    <source>
        <dbReference type="ARBA" id="ARBA00007626"/>
    </source>
</evidence>
<comment type="caution">
    <text evidence="4">The sequence shown here is derived from an EMBL/GenBank/DDBJ whole genome shotgun (WGS) entry which is preliminary data.</text>
</comment>
<dbReference type="PANTHER" id="PTHR47936">
    <property type="entry name" value="PPR_LONG DOMAIN-CONTAINING PROTEIN"/>
    <property type="match status" value="1"/>
</dbReference>
<dbReference type="Gene3D" id="1.25.40.10">
    <property type="entry name" value="Tetratricopeptide repeat domain"/>
    <property type="match status" value="1"/>
</dbReference>
<evidence type="ECO:0000313" key="5">
    <source>
        <dbReference type="Proteomes" id="UP001141552"/>
    </source>
</evidence>
<dbReference type="InterPro" id="IPR002885">
    <property type="entry name" value="PPR_rpt"/>
</dbReference>
<dbReference type="Pfam" id="PF13041">
    <property type="entry name" value="PPR_2"/>
    <property type="match status" value="1"/>
</dbReference>
<protein>
    <recommendedName>
        <fullName evidence="6">Pentacotripeptide-repeat region of PRORP domain-containing protein</fullName>
    </recommendedName>
</protein>
<reference evidence="4" key="1">
    <citation type="submission" date="2022-02" db="EMBL/GenBank/DDBJ databases">
        <authorList>
            <person name="Henning P.M."/>
            <person name="McCubbin A.G."/>
            <person name="Shore J.S."/>
        </authorList>
    </citation>
    <scope>NUCLEOTIDE SEQUENCE</scope>
    <source>
        <strain evidence="4">F60SS</strain>
        <tissue evidence="4">Leaves</tissue>
    </source>
</reference>
<dbReference type="PROSITE" id="PS51375">
    <property type="entry name" value="PPR"/>
    <property type="match status" value="2"/>
</dbReference>
<feature type="repeat" description="PPR" evidence="3">
    <location>
        <begin position="164"/>
        <end position="198"/>
    </location>
</feature>
<keyword evidence="2" id="KW-0677">Repeat</keyword>
<dbReference type="NCBIfam" id="TIGR00756">
    <property type="entry name" value="PPR"/>
    <property type="match status" value="2"/>
</dbReference>
<evidence type="ECO:0000256" key="3">
    <source>
        <dbReference type="PROSITE-ProRule" id="PRU00708"/>
    </source>
</evidence>
<evidence type="ECO:0000313" key="4">
    <source>
        <dbReference type="EMBL" id="KAJ4830255.1"/>
    </source>
</evidence>
<dbReference type="AlphaFoldDB" id="A0A9Q0FGG5"/>
<dbReference type="EMBL" id="JAKUCV010005689">
    <property type="protein sequence ID" value="KAJ4830255.1"/>
    <property type="molecule type" value="Genomic_DNA"/>
</dbReference>
<feature type="repeat" description="PPR" evidence="3">
    <location>
        <begin position="199"/>
        <end position="234"/>
    </location>
</feature>
<comment type="similarity">
    <text evidence="1">Belongs to the PPR family. P subfamily.</text>
</comment>
<gene>
    <name evidence="4" type="ORF">Tsubulata_021218</name>
</gene>
<evidence type="ECO:0000256" key="2">
    <source>
        <dbReference type="ARBA" id="ARBA00022737"/>
    </source>
</evidence>
<dbReference type="Proteomes" id="UP001141552">
    <property type="component" value="Unassembled WGS sequence"/>
</dbReference>